<sequence>MSSTGGSSSEGAGAPPTALFANNTSHFTTPTSAHTHPESKPEFIYFTKVPTEVRQMIWALVAPEPAVVVQARSRNPGRQFHYIRSGGVPAVLHTCQESRAEYIQTDDPKEADALARRRRAHPVYKLYSDQGKRTRNGQRGFYMDVDHDSMWGLYRTDDSPHWSYIFDGSPRFIVGHPSLKSTLKHLIIAWNEVEGNDRIRYMVIDFPALETLTIVLPEWQLSQDGTISVPCDLDGTLVAEMLQQYAFNFLTRVEDAITDFQDRWEIDTPEKGYPDVTIRVDKGFINTKHIELPEPLKNPLEDMMKEMKGIKTRRTKAKHLAEKLNNNSSIAFY</sequence>
<protein>
    <recommendedName>
        <fullName evidence="2">2EXR domain-containing protein</fullName>
    </recommendedName>
</protein>
<organism evidence="3 4">
    <name type="scientific">Phialocephala subalpina</name>
    <dbReference type="NCBI Taxonomy" id="576137"/>
    <lineage>
        <taxon>Eukaryota</taxon>
        <taxon>Fungi</taxon>
        <taxon>Dikarya</taxon>
        <taxon>Ascomycota</taxon>
        <taxon>Pezizomycotina</taxon>
        <taxon>Leotiomycetes</taxon>
        <taxon>Helotiales</taxon>
        <taxon>Mollisiaceae</taxon>
        <taxon>Phialocephala</taxon>
        <taxon>Phialocephala fortinii species complex</taxon>
    </lineage>
</organism>
<dbReference type="AlphaFoldDB" id="A0A1L7WII3"/>
<feature type="domain" description="2EXR" evidence="2">
    <location>
        <begin position="43"/>
        <end position="148"/>
    </location>
</feature>
<dbReference type="EMBL" id="FJOG01000003">
    <property type="protein sequence ID" value="CZR52581.1"/>
    <property type="molecule type" value="Genomic_DNA"/>
</dbReference>
<evidence type="ECO:0000313" key="4">
    <source>
        <dbReference type="Proteomes" id="UP000184330"/>
    </source>
</evidence>
<feature type="region of interest" description="Disordered" evidence="1">
    <location>
        <begin position="1"/>
        <end position="38"/>
    </location>
</feature>
<dbReference type="Proteomes" id="UP000184330">
    <property type="component" value="Unassembled WGS sequence"/>
</dbReference>
<dbReference type="OrthoDB" id="3513892at2759"/>
<keyword evidence="4" id="KW-1185">Reference proteome</keyword>
<accession>A0A1L7WII3</accession>
<gene>
    <name evidence="3" type="ORF">PAC_02458</name>
</gene>
<feature type="compositionally biased region" description="Low complexity" evidence="1">
    <location>
        <begin position="1"/>
        <end position="18"/>
    </location>
</feature>
<dbReference type="InterPro" id="IPR045518">
    <property type="entry name" value="2EXR"/>
</dbReference>
<dbReference type="PANTHER" id="PTHR35910:SF6">
    <property type="entry name" value="2EXR DOMAIN-CONTAINING PROTEIN"/>
    <property type="match status" value="1"/>
</dbReference>
<evidence type="ECO:0000313" key="3">
    <source>
        <dbReference type="EMBL" id="CZR52581.1"/>
    </source>
</evidence>
<evidence type="ECO:0000259" key="2">
    <source>
        <dbReference type="Pfam" id="PF20150"/>
    </source>
</evidence>
<name>A0A1L7WII3_9HELO</name>
<dbReference type="Pfam" id="PF20150">
    <property type="entry name" value="2EXR"/>
    <property type="match status" value="1"/>
</dbReference>
<feature type="compositionally biased region" description="Polar residues" evidence="1">
    <location>
        <begin position="20"/>
        <end position="34"/>
    </location>
</feature>
<evidence type="ECO:0000256" key="1">
    <source>
        <dbReference type="SAM" id="MobiDB-lite"/>
    </source>
</evidence>
<dbReference type="PANTHER" id="PTHR35910">
    <property type="entry name" value="2EXR DOMAIN-CONTAINING PROTEIN"/>
    <property type="match status" value="1"/>
</dbReference>
<proteinExistence type="predicted"/>
<reference evidence="3 4" key="1">
    <citation type="submission" date="2016-03" db="EMBL/GenBank/DDBJ databases">
        <authorList>
            <person name="Ploux O."/>
        </authorList>
    </citation>
    <scope>NUCLEOTIDE SEQUENCE [LARGE SCALE GENOMIC DNA]</scope>
    <source>
        <strain evidence="3 4">UAMH 11012</strain>
    </source>
</reference>